<dbReference type="PROSITE" id="PS00198">
    <property type="entry name" value="4FE4S_FER_1"/>
    <property type="match status" value="2"/>
</dbReference>
<name>A0A133V254_9EURY</name>
<dbReference type="SUPFAM" id="SSF54862">
    <property type="entry name" value="4Fe-4S ferredoxins"/>
    <property type="match status" value="1"/>
</dbReference>
<dbReference type="InterPro" id="IPR007525">
    <property type="entry name" value="FrhB_FdhB_C"/>
</dbReference>
<gene>
    <name evidence="3" type="ORF">AKJ40_01215</name>
</gene>
<keyword evidence="4" id="KW-1185">Reference proteome</keyword>
<protein>
    <recommendedName>
        <fullName evidence="2">4Fe-4S ferredoxin-type domain-containing protein</fullName>
    </recommendedName>
</protein>
<proteinExistence type="predicted"/>
<dbReference type="InterPro" id="IPR045220">
    <property type="entry name" value="FRHB/FDHB/HCAR-like"/>
</dbReference>
<dbReference type="InterPro" id="IPR017896">
    <property type="entry name" value="4Fe4S_Fe-S-bd"/>
</dbReference>
<evidence type="ECO:0000259" key="2">
    <source>
        <dbReference type="PROSITE" id="PS51379"/>
    </source>
</evidence>
<dbReference type="Proteomes" id="UP000070341">
    <property type="component" value="Unassembled WGS sequence"/>
</dbReference>
<comment type="caution">
    <text evidence="3">The sequence shown here is derived from an EMBL/GenBank/DDBJ whole genome shotgun (WGS) entry which is preliminary data.</text>
</comment>
<dbReference type="GO" id="GO:0052592">
    <property type="term" value="F:oxidoreductase activity, acting on CH or CH2 groups, with an iron-sulfur protein as acceptor"/>
    <property type="evidence" value="ECO:0007669"/>
    <property type="project" value="TreeGrafter"/>
</dbReference>
<dbReference type="InterPro" id="IPR017900">
    <property type="entry name" value="4Fe4S_Fe_S_CS"/>
</dbReference>
<evidence type="ECO:0000313" key="4">
    <source>
        <dbReference type="Proteomes" id="UP000070341"/>
    </source>
</evidence>
<dbReference type="AlphaFoldDB" id="A0A133V254"/>
<dbReference type="Pfam" id="PF13237">
    <property type="entry name" value="Fer4_10"/>
    <property type="match status" value="1"/>
</dbReference>
<feature type="compositionally biased region" description="Basic and acidic residues" evidence="1">
    <location>
        <begin position="354"/>
        <end position="366"/>
    </location>
</feature>
<accession>A0A133V254</accession>
<dbReference type="Pfam" id="PF04422">
    <property type="entry name" value="FrhB_FdhB_N"/>
    <property type="match status" value="1"/>
</dbReference>
<dbReference type="InterPro" id="IPR007516">
    <property type="entry name" value="Co_F420_Hydgase/DH_bsu_N"/>
</dbReference>
<organism evidence="3 4">
    <name type="scientific">candidate division MSBL1 archaeon SCGC-AAA259M10</name>
    <dbReference type="NCBI Taxonomy" id="1698270"/>
    <lineage>
        <taxon>Archaea</taxon>
        <taxon>Methanobacteriati</taxon>
        <taxon>Methanobacteriota</taxon>
        <taxon>candidate division MSBL1</taxon>
    </lineage>
</organism>
<dbReference type="EMBL" id="LHXU01000009">
    <property type="protein sequence ID" value="KXB00523.1"/>
    <property type="molecule type" value="Genomic_DNA"/>
</dbReference>
<dbReference type="PROSITE" id="PS51379">
    <property type="entry name" value="4FE4S_FER_2"/>
    <property type="match status" value="1"/>
</dbReference>
<feature type="region of interest" description="Disordered" evidence="1">
    <location>
        <begin position="330"/>
        <end position="376"/>
    </location>
</feature>
<dbReference type="Pfam" id="PF04432">
    <property type="entry name" value="FrhB_FdhB_C"/>
    <property type="match status" value="1"/>
</dbReference>
<feature type="domain" description="4Fe-4S ferredoxin-type" evidence="2">
    <location>
        <begin position="22"/>
        <end position="51"/>
    </location>
</feature>
<reference evidence="3 4" key="1">
    <citation type="journal article" date="2016" name="Sci. Rep.">
        <title>Metabolic traits of an uncultured archaeal lineage -MSBL1- from brine pools of the Red Sea.</title>
        <authorList>
            <person name="Mwirichia R."/>
            <person name="Alam I."/>
            <person name="Rashid M."/>
            <person name="Vinu M."/>
            <person name="Ba-Alawi W."/>
            <person name="Anthony Kamau A."/>
            <person name="Kamanda Ngugi D."/>
            <person name="Goker M."/>
            <person name="Klenk H.P."/>
            <person name="Bajic V."/>
            <person name="Stingl U."/>
        </authorList>
    </citation>
    <scope>NUCLEOTIDE SEQUENCE [LARGE SCALE GENOMIC DNA]</scope>
    <source>
        <strain evidence="3">SCGC-AAA259M10</strain>
    </source>
</reference>
<evidence type="ECO:0000313" key="3">
    <source>
        <dbReference type="EMBL" id="KXB00523.1"/>
    </source>
</evidence>
<dbReference type="PANTHER" id="PTHR31332">
    <property type="entry name" value="7-HYDROXYMETHYL CHLOROPHYLL A REDUCTASE, CHLOROPLASTIC"/>
    <property type="match status" value="1"/>
</dbReference>
<dbReference type="Gene3D" id="3.30.70.20">
    <property type="match status" value="1"/>
</dbReference>
<sequence length="376" mass="41497">MIVNKTHLVMGKSKSERLFGHLMGVVHQDLCLNCGACAASCPWGSIKLINGRATLSGNCTACGLCYAQCPQTVTDETLTKKIFGSSFSTPLGTYKEAYSGCARNPEIRNEGQDGGIVTGLLEFLLKEELIEGAIVMDRDSEWKTQPQVAVTRREIIDSSGAKYTPGPILTATRDAVDHYLLEKMAFVGLPCQVRAIRVMESEEPVLRRITNRVELVLGLFCQHCFSYEGLFEEKLKKEMNVNPSDVVGINLAKNGSLTVKTDDSEHELSPNSIDNCIFEPCRICRDFSARFADISIGAAGTPQKYSTILIRTDKGKEIFRRAVDRGIVEAEPLEDTDPSIKDVKNQSLKKKKSAEKEIQSRREEGKSLPPKISGEL</sequence>
<evidence type="ECO:0000256" key="1">
    <source>
        <dbReference type="SAM" id="MobiDB-lite"/>
    </source>
</evidence>
<dbReference type="PANTHER" id="PTHR31332:SF0">
    <property type="entry name" value="7-HYDROXYMETHYL CHLOROPHYLL A REDUCTASE, CHLOROPLASTIC"/>
    <property type="match status" value="1"/>
</dbReference>